<dbReference type="Pfam" id="PF06035">
    <property type="entry name" value="Peptidase_C93"/>
    <property type="match status" value="1"/>
</dbReference>
<dbReference type="Proteomes" id="UP001462640">
    <property type="component" value="Unassembled WGS sequence"/>
</dbReference>
<sequence length="204" mass="22360">MALLTGLCLWSQALDSGRLLEVAAGRSAKALAGARALTQMLEKAQGLDEEGRLAAVNDFYNRRIQFRDDQEVWGVVDYWASPLETLEKGRGDCEDYAIAKYFSLLALGLEPAQLRLVYVRAMLDGRPQAHMVLAYYAQPQSEPLILDNLQTQVRPASARTDLSPVFSFNSEGLWSGVAGAPAGNPTARLSQWRDALGKARAEGF</sequence>
<evidence type="ECO:0000313" key="2">
    <source>
        <dbReference type="Proteomes" id="UP001462640"/>
    </source>
</evidence>
<name>A0ABV0GDH8_9BURK</name>
<dbReference type="PANTHER" id="PTHR39327:SF1">
    <property type="entry name" value="BLR5470 PROTEIN"/>
    <property type="match status" value="1"/>
</dbReference>
<comment type="caution">
    <text evidence="1">The sequence shown here is derived from an EMBL/GenBank/DDBJ whole genome shotgun (WGS) entry which is preliminary data.</text>
</comment>
<dbReference type="SUPFAM" id="SSF54001">
    <property type="entry name" value="Cysteine proteinases"/>
    <property type="match status" value="1"/>
</dbReference>
<dbReference type="RefSeq" id="WP_269629751.1">
    <property type="nucleotide sequence ID" value="NZ_JBDPZC010000003.1"/>
</dbReference>
<keyword evidence="2" id="KW-1185">Reference proteome</keyword>
<proteinExistence type="predicted"/>
<dbReference type="Gene3D" id="3.10.620.30">
    <property type="match status" value="1"/>
</dbReference>
<accession>A0ABV0GDH8</accession>
<gene>
    <name evidence="1" type="ORF">ABDJ40_09565</name>
</gene>
<dbReference type="InterPro" id="IPR010319">
    <property type="entry name" value="Transglutaminase-like_Cys_pept"/>
</dbReference>
<protein>
    <submittedName>
        <fullName evidence="1">Transglutaminase-like cysteine peptidase</fullName>
    </submittedName>
</protein>
<dbReference type="PANTHER" id="PTHR39327">
    <property type="match status" value="1"/>
</dbReference>
<dbReference type="EMBL" id="JBDPZC010000003">
    <property type="protein sequence ID" value="MEO3713009.1"/>
    <property type="molecule type" value="Genomic_DNA"/>
</dbReference>
<dbReference type="InterPro" id="IPR038765">
    <property type="entry name" value="Papain-like_cys_pep_sf"/>
</dbReference>
<evidence type="ECO:0000313" key="1">
    <source>
        <dbReference type="EMBL" id="MEO3713009.1"/>
    </source>
</evidence>
<reference evidence="1 2" key="1">
    <citation type="submission" date="2024-05" db="EMBL/GenBank/DDBJ databases">
        <title>Roseateles sp. 2.12 16S ribosomal RNA gene Genome sequencing and assembly.</title>
        <authorList>
            <person name="Woo H."/>
        </authorList>
    </citation>
    <scope>NUCLEOTIDE SEQUENCE [LARGE SCALE GENOMIC DNA]</scope>
    <source>
        <strain evidence="1 2">2.12</strain>
    </source>
</reference>
<organism evidence="1 2">
    <name type="scientific">Roseateles flavus</name>
    <dbReference type="NCBI Taxonomy" id="3149041"/>
    <lineage>
        <taxon>Bacteria</taxon>
        <taxon>Pseudomonadati</taxon>
        <taxon>Pseudomonadota</taxon>
        <taxon>Betaproteobacteria</taxon>
        <taxon>Burkholderiales</taxon>
        <taxon>Sphaerotilaceae</taxon>
        <taxon>Roseateles</taxon>
    </lineage>
</organism>